<dbReference type="EMBL" id="JASSQD010000001">
    <property type="protein sequence ID" value="MDK9556259.1"/>
    <property type="molecule type" value="Genomic_DNA"/>
</dbReference>
<keyword evidence="2" id="KW-1185">Reference proteome</keyword>
<protein>
    <recommendedName>
        <fullName evidence="3">CopG family transcriptional regulator</fullName>
    </recommendedName>
</protein>
<evidence type="ECO:0008006" key="3">
    <source>
        <dbReference type="Google" id="ProtNLM"/>
    </source>
</evidence>
<name>A0ABT7H7B9_9GAMM</name>
<comment type="caution">
    <text evidence="1">The sequence shown here is derived from an EMBL/GenBank/DDBJ whole genome shotgun (WGS) entry which is preliminary data.</text>
</comment>
<accession>A0ABT7H7B9</accession>
<organism evidence="1 2">
    <name type="scientific">Marinobacter albus</name>
    <dbReference type="NCBI Taxonomy" id="3030833"/>
    <lineage>
        <taxon>Bacteria</taxon>
        <taxon>Pseudomonadati</taxon>
        <taxon>Pseudomonadota</taxon>
        <taxon>Gammaproteobacteria</taxon>
        <taxon>Pseudomonadales</taxon>
        <taxon>Marinobacteraceae</taxon>
        <taxon>Marinobacter</taxon>
    </lineage>
</organism>
<dbReference type="RefSeq" id="WP_219867205.1">
    <property type="nucleotide sequence ID" value="NZ_JASSQD010000001.1"/>
</dbReference>
<dbReference type="Proteomes" id="UP001223547">
    <property type="component" value="Unassembled WGS sequence"/>
</dbReference>
<sequence length="55" mass="5937">MDALVVEDDDLMALNQALVTSEAAPAKERSKLLRQLGLEDWQSTGDDEGQDYAGG</sequence>
<evidence type="ECO:0000313" key="1">
    <source>
        <dbReference type="EMBL" id="MDK9556259.1"/>
    </source>
</evidence>
<gene>
    <name evidence="1" type="ORF">QQF73_01380</name>
</gene>
<proteinExistence type="predicted"/>
<evidence type="ECO:0000313" key="2">
    <source>
        <dbReference type="Proteomes" id="UP001223547"/>
    </source>
</evidence>
<reference evidence="1 2" key="1">
    <citation type="submission" date="2023-05" db="EMBL/GenBank/DDBJ databases">
        <title>Marinobacter albus sp. nov., a marine bacterium isolated from sand in a coastal intertidal zone of huludao.</title>
        <authorList>
            <person name="Deng T."/>
        </authorList>
    </citation>
    <scope>NUCLEOTIDE SEQUENCE [LARGE SCALE GENOMIC DNA]</scope>
    <source>
        <strain evidence="1 2">M216</strain>
    </source>
</reference>